<dbReference type="AlphaFoldDB" id="D3B5S0"/>
<dbReference type="InParanoid" id="D3B5S0"/>
<evidence type="ECO:0000313" key="2">
    <source>
        <dbReference type="Proteomes" id="UP000001396"/>
    </source>
</evidence>
<sequence>MKYLNKILNDIQKVESDNQHFSFYKLIVILSHTPPAHQVHIKYSIQFLKIDTGII</sequence>
<proteinExistence type="predicted"/>
<dbReference type="EMBL" id="ADBJ01000017">
    <property type="protein sequence ID" value="EFA83218.1"/>
    <property type="molecule type" value="Genomic_DNA"/>
</dbReference>
<organism evidence="1 2">
    <name type="scientific">Heterostelium pallidum (strain ATCC 26659 / Pp 5 / PN500)</name>
    <name type="common">Cellular slime mold</name>
    <name type="synonym">Polysphondylium pallidum</name>
    <dbReference type="NCBI Taxonomy" id="670386"/>
    <lineage>
        <taxon>Eukaryota</taxon>
        <taxon>Amoebozoa</taxon>
        <taxon>Evosea</taxon>
        <taxon>Eumycetozoa</taxon>
        <taxon>Dictyostelia</taxon>
        <taxon>Acytosteliales</taxon>
        <taxon>Acytosteliaceae</taxon>
        <taxon>Heterostelium</taxon>
    </lineage>
</organism>
<comment type="caution">
    <text evidence="1">The sequence shown here is derived from an EMBL/GenBank/DDBJ whole genome shotgun (WGS) entry which is preliminary data.</text>
</comment>
<reference evidence="1 2" key="1">
    <citation type="journal article" date="2011" name="Genome Res.">
        <title>Phylogeny-wide analysis of social amoeba genomes highlights ancient origins for complex intercellular communication.</title>
        <authorList>
            <person name="Heidel A.J."/>
            <person name="Lawal H.M."/>
            <person name="Felder M."/>
            <person name="Schilde C."/>
            <person name="Helps N.R."/>
            <person name="Tunggal B."/>
            <person name="Rivero F."/>
            <person name="John U."/>
            <person name="Schleicher M."/>
            <person name="Eichinger L."/>
            <person name="Platzer M."/>
            <person name="Noegel A.A."/>
            <person name="Schaap P."/>
            <person name="Gloeckner G."/>
        </authorList>
    </citation>
    <scope>NUCLEOTIDE SEQUENCE [LARGE SCALE GENOMIC DNA]</scope>
    <source>
        <strain evidence="2">ATCC 26659 / Pp 5 / PN500</strain>
    </source>
</reference>
<keyword evidence="2" id="KW-1185">Reference proteome</keyword>
<name>D3B5S0_HETP5</name>
<gene>
    <name evidence="1" type="ORF">PPL_04008</name>
</gene>
<evidence type="ECO:0000313" key="1">
    <source>
        <dbReference type="EMBL" id="EFA83218.1"/>
    </source>
</evidence>
<dbReference type="Proteomes" id="UP000001396">
    <property type="component" value="Unassembled WGS sequence"/>
</dbReference>
<dbReference type="GeneID" id="31359495"/>
<protein>
    <submittedName>
        <fullName evidence="1">Uncharacterized protein</fullName>
    </submittedName>
</protein>
<accession>D3B5S0</accession>
<dbReference type="RefSeq" id="XP_020435335.1">
    <property type="nucleotide sequence ID" value="XM_020574921.1"/>
</dbReference>